<dbReference type="Gene3D" id="3.10.180.10">
    <property type="entry name" value="2,3-Dihydroxybiphenyl 1,2-Dioxygenase, domain 1"/>
    <property type="match status" value="1"/>
</dbReference>
<dbReference type="RefSeq" id="WP_158039689.1">
    <property type="nucleotide sequence ID" value="NZ_JACCFV010000001.1"/>
</dbReference>
<dbReference type="PIRSF" id="PIRSF021700">
    <property type="entry name" value="3_dmu_93_MTrfase"/>
    <property type="match status" value="1"/>
</dbReference>
<feature type="domain" description="PhnB-like" evidence="1">
    <location>
        <begin position="8"/>
        <end position="120"/>
    </location>
</feature>
<reference evidence="2 3" key="1">
    <citation type="submission" date="2019-09" db="EMBL/GenBank/DDBJ databases">
        <title>Phylogeny of genus Pseudoclavibacter and closely related genus.</title>
        <authorList>
            <person name="Li Y."/>
        </authorList>
    </citation>
    <scope>NUCLEOTIDE SEQUENCE [LARGE SCALE GENOMIC DNA]</scope>
    <source>
        <strain evidence="2 3">DSM 23821</strain>
    </source>
</reference>
<dbReference type="PANTHER" id="PTHR33990">
    <property type="entry name" value="PROTEIN YJDN-RELATED"/>
    <property type="match status" value="1"/>
</dbReference>
<sequence length="173" mass="18947">MIRLSGPIIPSLWFDGNAEQAVDFYVSTFADSRITRVTRYGEDAPFPAGTPLTIDFELGGRPFNAINGGPQFTFDEAVSFVIEVDTQEENDEVWNTLIADGGAPGPCGWLTDRFGLKWQVSPRQFFDILNSGDAEGIARATALMYTMQQLDIAALQAAFEGRTPPPPSEPPTR</sequence>
<dbReference type="InterPro" id="IPR009725">
    <property type="entry name" value="3_dmu_93_MTrfase"/>
</dbReference>
<dbReference type="Pfam" id="PF06983">
    <property type="entry name" value="3-dmu-9_3-mt"/>
    <property type="match status" value="1"/>
</dbReference>
<organism evidence="2 3">
    <name type="scientific">Pseudoclavibacter chungangensis</name>
    <dbReference type="NCBI Taxonomy" id="587635"/>
    <lineage>
        <taxon>Bacteria</taxon>
        <taxon>Bacillati</taxon>
        <taxon>Actinomycetota</taxon>
        <taxon>Actinomycetes</taxon>
        <taxon>Micrococcales</taxon>
        <taxon>Microbacteriaceae</taxon>
        <taxon>Pseudoclavibacter</taxon>
    </lineage>
</organism>
<accession>A0A7J5C197</accession>
<dbReference type="EMBL" id="WBJZ01000004">
    <property type="protein sequence ID" value="KAB1660193.1"/>
    <property type="molecule type" value="Genomic_DNA"/>
</dbReference>
<protein>
    <submittedName>
        <fullName evidence="2">VOC family protein</fullName>
    </submittedName>
</protein>
<gene>
    <name evidence="2" type="ORF">F8O01_04555</name>
</gene>
<dbReference type="PANTHER" id="PTHR33990:SF2">
    <property type="entry name" value="PHNB-LIKE DOMAIN-CONTAINING PROTEIN"/>
    <property type="match status" value="1"/>
</dbReference>
<dbReference type="SUPFAM" id="SSF54593">
    <property type="entry name" value="Glyoxalase/Bleomycin resistance protein/Dihydroxybiphenyl dioxygenase"/>
    <property type="match status" value="1"/>
</dbReference>
<evidence type="ECO:0000313" key="2">
    <source>
        <dbReference type="EMBL" id="KAB1660193.1"/>
    </source>
</evidence>
<dbReference type="Proteomes" id="UP000467240">
    <property type="component" value="Unassembled WGS sequence"/>
</dbReference>
<evidence type="ECO:0000313" key="3">
    <source>
        <dbReference type="Proteomes" id="UP000467240"/>
    </source>
</evidence>
<evidence type="ECO:0000259" key="1">
    <source>
        <dbReference type="Pfam" id="PF06983"/>
    </source>
</evidence>
<dbReference type="CDD" id="cd06588">
    <property type="entry name" value="PhnB_like"/>
    <property type="match status" value="1"/>
</dbReference>
<proteinExistence type="predicted"/>
<dbReference type="AlphaFoldDB" id="A0A7J5C197"/>
<name>A0A7J5C197_9MICO</name>
<comment type="caution">
    <text evidence="2">The sequence shown here is derived from an EMBL/GenBank/DDBJ whole genome shotgun (WGS) entry which is preliminary data.</text>
</comment>
<keyword evidence="3" id="KW-1185">Reference proteome</keyword>
<dbReference type="InterPro" id="IPR028973">
    <property type="entry name" value="PhnB-like"/>
</dbReference>
<dbReference type="InterPro" id="IPR029068">
    <property type="entry name" value="Glyas_Bleomycin-R_OHBP_Dase"/>
</dbReference>
<dbReference type="OrthoDB" id="9806473at2"/>